<accession>A0A6L3T1N7</accession>
<dbReference type="Proteomes" id="UP000474159">
    <property type="component" value="Unassembled WGS sequence"/>
</dbReference>
<dbReference type="OrthoDB" id="7996887at2"/>
<keyword evidence="2" id="KW-1185">Reference proteome</keyword>
<proteinExistence type="predicted"/>
<evidence type="ECO:0000313" key="2">
    <source>
        <dbReference type="Proteomes" id="UP000474159"/>
    </source>
</evidence>
<dbReference type="EMBL" id="VZZK01000008">
    <property type="protein sequence ID" value="KAB1079704.1"/>
    <property type="molecule type" value="Genomic_DNA"/>
</dbReference>
<reference evidence="1 2" key="1">
    <citation type="submission" date="2019-09" db="EMBL/GenBank/DDBJ databases">
        <title>YIM 48816 draft genome.</title>
        <authorList>
            <person name="Jiang L."/>
        </authorList>
    </citation>
    <scope>NUCLEOTIDE SEQUENCE [LARGE SCALE GENOMIC DNA]</scope>
    <source>
        <strain evidence="1 2">YIM 48816</strain>
    </source>
</reference>
<evidence type="ECO:0000313" key="1">
    <source>
        <dbReference type="EMBL" id="KAB1079704.1"/>
    </source>
</evidence>
<dbReference type="AlphaFoldDB" id="A0A6L3T1N7"/>
<name>A0A6L3T1N7_9HYPH</name>
<gene>
    <name evidence="1" type="ORF">F6X53_10370</name>
</gene>
<sequence length="82" mass="8831">MNQNNEPPLDELTRLHAKTVAIGIVLGALIGRLAEESPEIREDVQQDVARILATMPAESPSEELVTAEVKRAAQILTSVSNA</sequence>
<organism evidence="1 2">
    <name type="scientific">Methylobacterium soli</name>
    <dbReference type="NCBI Taxonomy" id="553447"/>
    <lineage>
        <taxon>Bacteria</taxon>
        <taxon>Pseudomonadati</taxon>
        <taxon>Pseudomonadota</taxon>
        <taxon>Alphaproteobacteria</taxon>
        <taxon>Hyphomicrobiales</taxon>
        <taxon>Methylobacteriaceae</taxon>
        <taxon>Methylobacterium</taxon>
    </lineage>
</organism>
<protein>
    <submittedName>
        <fullName evidence="1">Uncharacterized protein</fullName>
    </submittedName>
</protein>
<comment type="caution">
    <text evidence="1">The sequence shown here is derived from an EMBL/GenBank/DDBJ whole genome shotgun (WGS) entry which is preliminary data.</text>
</comment>